<dbReference type="PANTHER" id="PTHR43358:SF4">
    <property type="entry name" value="ALPHA_BETA HYDROLASE FOLD-1 DOMAIN-CONTAINING PROTEIN"/>
    <property type="match status" value="1"/>
</dbReference>
<accession>A0A4V6HRG0</accession>
<dbReference type="Pfam" id="PF12146">
    <property type="entry name" value="Hydrolase_4"/>
    <property type="match status" value="1"/>
</dbReference>
<feature type="transmembrane region" description="Helical" evidence="1">
    <location>
        <begin position="7"/>
        <end position="31"/>
    </location>
</feature>
<evidence type="ECO:0000313" key="4">
    <source>
        <dbReference type="Proteomes" id="UP000306509"/>
    </source>
</evidence>
<evidence type="ECO:0000259" key="2">
    <source>
        <dbReference type="Pfam" id="PF12146"/>
    </source>
</evidence>
<feature type="domain" description="Serine aminopeptidase S33" evidence="2">
    <location>
        <begin position="94"/>
        <end position="196"/>
    </location>
</feature>
<sequence precursor="true">MKNKKKKLIIGIVTVLVLVIVVVLGFIGNYFCDYALNPSVINGVESDDEMEKTPDDDEKDAAGSWLSGEAEDVWMTSDDSLKLHAYKVDAKKPSNKYVVLCHGYKGEAADMAIYGKHFYENNYNVLIPDARAHGQSEGKLIGMGWPERRDIIKWMNTIVSEEEDAQILLMGVSMGAATVMMTSGEEDLPAQVKAVVEDCGYTSVWDEFDHQLNEMFGLPPFPVLNVSSLVVKIRAGYFLGEASAVKQVAKSHTPTMFIHGDEDTFVPFAMLDKLYEAAACEKEKLVIPGAAHGEARKTDSKTYWDAVDKFAKKYIK</sequence>
<reference evidence="3 4" key="1">
    <citation type="journal article" date="2019" name="Anaerobe">
        <title>Detection of Robinsoniella peoriensis in multiple bone samples of a trauma patient.</title>
        <authorList>
            <person name="Schrottner P."/>
            <person name="Hartwich K."/>
            <person name="Bunk B."/>
            <person name="Schober I."/>
            <person name="Helbig S."/>
            <person name="Rudolph W.W."/>
            <person name="Gunzer F."/>
        </authorList>
    </citation>
    <scope>NUCLEOTIDE SEQUENCE [LARGE SCALE GENOMIC DNA]</scope>
    <source>
        <strain evidence="3 4">DSM 106044</strain>
    </source>
</reference>
<organism evidence="3 4">
    <name type="scientific">Robinsoniella peoriensis</name>
    <dbReference type="NCBI Taxonomy" id="180332"/>
    <lineage>
        <taxon>Bacteria</taxon>
        <taxon>Bacillati</taxon>
        <taxon>Bacillota</taxon>
        <taxon>Clostridia</taxon>
        <taxon>Lachnospirales</taxon>
        <taxon>Lachnospiraceae</taxon>
        <taxon>Robinsoniella</taxon>
    </lineage>
</organism>
<evidence type="ECO:0000256" key="1">
    <source>
        <dbReference type="SAM" id="Phobius"/>
    </source>
</evidence>
<keyword evidence="1" id="KW-0472">Membrane</keyword>
<protein>
    <submittedName>
        <fullName evidence="3">2-succinyl-6-hydroxy-2, 4-cyclohexadiene-1-carboxylate synthase</fullName>
    </submittedName>
</protein>
<proteinExistence type="predicted"/>
<dbReference type="InterPro" id="IPR029058">
    <property type="entry name" value="AB_hydrolase_fold"/>
</dbReference>
<name>A0A4V6HRG0_9FIRM</name>
<keyword evidence="4" id="KW-1185">Reference proteome</keyword>
<dbReference type="STRING" id="180332.GCA_000797495_02652"/>
<dbReference type="Proteomes" id="UP000306509">
    <property type="component" value="Unassembled WGS sequence"/>
</dbReference>
<keyword evidence="1" id="KW-1133">Transmembrane helix</keyword>
<dbReference type="AlphaFoldDB" id="A0A4V6HRG0"/>
<dbReference type="SUPFAM" id="SSF53474">
    <property type="entry name" value="alpha/beta-Hydrolases"/>
    <property type="match status" value="1"/>
</dbReference>
<keyword evidence="1" id="KW-0812">Transmembrane</keyword>
<dbReference type="EMBL" id="QGQD01000079">
    <property type="protein sequence ID" value="TLC98947.1"/>
    <property type="molecule type" value="Genomic_DNA"/>
</dbReference>
<evidence type="ECO:0000313" key="3">
    <source>
        <dbReference type="EMBL" id="TLC98947.1"/>
    </source>
</evidence>
<dbReference type="RefSeq" id="WP_138003621.1">
    <property type="nucleotide sequence ID" value="NZ_QGQD01000079.1"/>
</dbReference>
<dbReference type="Gene3D" id="3.40.50.1820">
    <property type="entry name" value="alpha/beta hydrolase"/>
    <property type="match status" value="1"/>
</dbReference>
<dbReference type="InterPro" id="IPR052920">
    <property type="entry name" value="DNA-binding_regulatory"/>
</dbReference>
<comment type="caution">
    <text evidence="3">The sequence shown here is derived from an EMBL/GenBank/DDBJ whole genome shotgun (WGS) entry which is preliminary data.</text>
</comment>
<dbReference type="InterPro" id="IPR022742">
    <property type="entry name" value="Hydrolase_4"/>
</dbReference>
<dbReference type="PANTHER" id="PTHR43358">
    <property type="entry name" value="ALPHA/BETA-HYDROLASE"/>
    <property type="match status" value="1"/>
</dbReference>
<gene>
    <name evidence="3" type="ORF">DSM106044_04277</name>
</gene>